<dbReference type="OrthoDB" id="9791837at2"/>
<dbReference type="GO" id="GO:0032259">
    <property type="term" value="P:methylation"/>
    <property type="evidence" value="ECO:0007669"/>
    <property type="project" value="UniProtKB-KW"/>
</dbReference>
<dbReference type="GO" id="GO:0008168">
    <property type="term" value="F:methyltransferase activity"/>
    <property type="evidence" value="ECO:0007669"/>
    <property type="project" value="UniProtKB-KW"/>
</dbReference>
<dbReference type="KEGG" id="ter:Tery_0288"/>
<dbReference type="STRING" id="203124.Tery_0288"/>
<dbReference type="Pfam" id="PF13489">
    <property type="entry name" value="Methyltransf_23"/>
    <property type="match status" value="1"/>
</dbReference>
<dbReference type="EMBL" id="CP000393">
    <property type="protein sequence ID" value="ABG49768.1"/>
    <property type="molecule type" value="Genomic_DNA"/>
</dbReference>
<dbReference type="AlphaFoldDB" id="Q119Q6"/>
<dbReference type="InterPro" id="IPR029063">
    <property type="entry name" value="SAM-dependent_MTases_sf"/>
</dbReference>
<organism evidence="1">
    <name type="scientific">Trichodesmium erythraeum (strain IMS101)</name>
    <dbReference type="NCBI Taxonomy" id="203124"/>
    <lineage>
        <taxon>Bacteria</taxon>
        <taxon>Bacillati</taxon>
        <taxon>Cyanobacteriota</taxon>
        <taxon>Cyanophyceae</taxon>
        <taxon>Oscillatoriophycideae</taxon>
        <taxon>Oscillatoriales</taxon>
        <taxon>Microcoleaceae</taxon>
        <taxon>Trichodesmium</taxon>
    </lineage>
</organism>
<evidence type="ECO:0000313" key="1">
    <source>
        <dbReference type="EMBL" id="ABG49768.1"/>
    </source>
</evidence>
<dbReference type="CDD" id="cd02440">
    <property type="entry name" value="AdoMet_MTases"/>
    <property type="match status" value="1"/>
</dbReference>
<sequence>MISNHSKNHYQNIANIYDNLWSYSPDYIKFTTQKIIQYLHLNATDTLVDIGCGTGIYSKEILHQIQLQQPIICVDNSAEMVGKIPANSRLNPIEMDGVKFSQKLGIYNKILLKEAIHHIKEKFILFQNLYQRLTPGGIFLLLLWPPTIEHPLFTEALESYEKKQPHYQEMINLLQQVGFVVDMDIIEYPLELPKSQYFEMVENCYMSLLSEFNDAELAEGLKEIEEKYQDKSVLKFSDRMVFIIATKSK</sequence>
<dbReference type="Gene3D" id="3.40.50.150">
    <property type="entry name" value="Vaccinia Virus protein VP39"/>
    <property type="match status" value="1"/>
</dbReference>
<keyword evidence="1" id="KW-0489">Methyltransferase</keyword>
<gene>
    <name evidence="1" type="ordered locus">Tery_0288</name>
</gene>
<protein>
    <submittedName>
        <fullName evidence="1">Methyltransferase type 12</fullName>
    </submittedName>
</protein>
<dbReference type="PANTHER" id="PTHR43861">
    <property type="entry name" value="TRANS-ACONITATE 2-METHYLTRANSFERASE-RELATED"/>
    <property type="match status" value="1"/>
</dbReference>
<name>Q119Q6_TRIEI</name>
<dbReference type="SUPFAM" id="SSF53335">
    <property type="entry name" value="S-adenosyl-L-methionine-dependent methyltransferases"/>
    <property type="match status" value="1"/>
</dbReference>
<dbReference type="HOGENOM" id="CLU_094227_0_0_3"/>
<accession>Q119Q6</accession>
<reference evidence="1" key="1">
    <citation type="submission" date="2006-06" db="EMBL/GenBank/DDBJ databases">
        <title>Complete sequence of Trichodesmium erythraeum IMS101.</title>
        <authorList>
            <consortium name="US DOE Joint Genome Institute"/>
            <person name="Copeland A."/>
            <person name="Lucas S."/>
            <person name="Lapidus A."/>
            <person name="Barry K."/>
            <person name="Detter J.C."/>
            <person name="Glavina del Rio T."/>
            <person name="Hammon N."/>
            <person name="Israni S."/>
            <person name="Dalin E."/>
            <person name="Tice H."/>
            <person name="Pitluck S."/>
            <person name="Kiss H."/>
            <person name="Munk A.C."/>
            <person name="Brettin T."/>
            <person name="Bruce D."/>
            <person name="Han C."/>
            <person name="Tapia R."/>
            <person name="Gilna P."/>
            <person name="Schmutz J."/>
            <person name="Larimer F."/>
            <person name="Land M."/>
            <person name="Hauser L."/>
            <person name="Kyrpides N."/>
            <person name="Kim E."/>
            <person name="Richardson P."/>
        </authorList>
    </citation>
    <scope>NUCLEOTIDE SEQUENCE [LARGE SCALE GENOMIC DNA]</scope>
    <source>
        <strain evidence="1">IMS101</strain>
    </source>
</reference>
<dbReference type="RefSeq" id="WP_011610164.1">
    <property type="nucleotide sequence ID" value="NC_008312.1"/>
</dbReference>
<keyword evidence="1" id="KW-0808">Transferase</keyword>
<dbReference type="eggNOG" id="COG0500">
    <property type="taxonomic scope" value="Bacteria"/>
</dbReference>
<proteinExistence type="predicted"/>